<evidence type="ECO:0000313" key="10">
    <source>
        <dbReference type="Proteomes" id="UP000276128"/>
    </source>
</evidence>
<dbReference type="InterPro" id="IPR004789">
    <property type="entry name" value="Acetalactate_synth_ssu"/>
</dbReference>
<reference evidence="9 10" key="1">
    <citation type="submission" date="2018-12" db="EMBL/GenBank/DDBJ databases">
        <title>Bacillus ochoae sp. nov., Paenibacillus whitsoniae sp. nov., Paenibacillus spiritus sp. nov. Isolated from the Mars Exploration Rover during spacecraft assembly.</title>
        <authorList>
            <person name="Seuylemezian A."/>
            <person name="Vaishampayan P."/>
        </authorList>
    </citation>
    <scope>NUCLEOTIDE SEQUENCE [LARGE SCALE GENOMIC DNA]</scope>
    <source>
        <strain evidence="9 10">MER 54</strain>
    </source>
</reference>
<evidence type="ECO:0000256" key="3">
    <source>
        <dbReference type="ARBA" id="ARBA00006341"/>
    </source>
</evidence>
<evidence type="ECO:0000256" key="6">
    <source>
        <dbReference type="ARBA" id="ARBA00023304"/>
    </source>
</evidence>
<dbReference type="PANTHER" id="PTHR30239:SF0">
    <property type="entry name" value="ACETOLACTATE SYNTHASE SMALL SUBUNIT 1, CHLOROPLASTIC"/>
    <property type="match status" value="1"/>
</dbReference>
<dbReference type="EMBL" id="RXHU01000022">
    <property type="protein sequence ID" value="RTE10299.1"/>
    <property type="molecule type" value="Genomic_DNA"/>
</dbReference>
<dbReference type="GO" id="GO:0003984">
    <property type="term" value="F:acetolactate synthase activity"/>
    <property type="evidence" value="ECO:0007669"/>
    <property type="project" value="UniProtKB-UniRule"/>
</dbReference>
<dbReference type="AlphaFoldDB" id="A0A430JGY4"/>
<comment type="caution">
    <text evidence="9">The sequence shown here is derived from an EMBL/GenBank/DDBJ whole genome shotgun (WGS) entry which is preliminary data.</text>
</comment>
<comment type="function">
    <text evidence="7">Catalyzes the conversion of 2 pyruvate molecules into acetolactate in the first common step of the biosynthetic pathway of the branched-amino acids such as leucine, isoleucine, and valine.</text>
</comment>
<feature type="domain" description="Acetolactate synthase small subunit C-terminal" evidence="8">
    <location>
        <begin position="18"/>
        <end position="88"/>
    </location>
</feature>
<comment type="similarity">
    <text evidence="3 7">Belongs to the acetolactate synthase small subunit family.</text>
</comment>
<keyword evidence="7 9" id="KW-0808">Transferase</keyword>
<keyword evidence="5 7" id="KW-0028">Amino-acid biosynthesis</keyword>
<proteinExistence type="inferred from homology"/>
<evidence type="ECO:0000256" key="5">
    <source>
        <dbReference type="ARBA" id="ARBA00022605"/>
    </source>
</evidence>
<gene>
    <name evidence="9" type="primary">ilvN</name>
    <name evidence="9" type="ORF">EJQ19_08675</name>
</gene>
<evidence type="ECO:0000256" key="4">
    <source>
        <dbReference type="ARBA" id="ARBA00011744"/>
    </source>
</evidence>
<comment type="pathway">
    <text evidence="2 7">Amino-acid biosynthesis; L-valine biosynthesis; L-valine from pyruvate: step 1/4.</text>
</comment>
<dbReference type="InterPro" id="IPR019455">
    <property type="entry name" value="Acetolactate_synth_ssu_C"/>
</dbReference>
<organism evidence="9 10">
    <name type="scientific">Paenibacillus whitsoniae</name>
    <dbReference type="NCBI Taxonomy" id="2496558"/>
    <lineage>
        <taxon>Bacteria</taxon>
        <taxon>Bacillati</taxon>
        <taxon>Bacillota</taxon>
        <taxon>Bacilli</taxon>
        <taxon>Bacillales</taxon>
        <taxon>Paenibacillaceae</taxon>
        <taxon>Paenibacillus</taxon>
    </lineage>
</organism>
<comment type="subunit">
    <text evidence="4 7">Dimer of large and small chains.</text>
</comment>
<evidence type="ECO:0000256" key="2">
    <source>
        <dbReference type="ARBA" id="ARBA00005025"/>
    </source>
</evidence>
<comment type="pathway">
    <text evidence="1 7">Amino-acid biosynthesis; L-isoleucine biosynthesis; L-isoleucine from 2-oxobutanoate: step 1/4.</text>
</comment>
<dbReference type="UniPathway" id="UPA00047">
    <property type="reaction ID" value="UER00055"/>
</dbReference>
<comment type="catalytic activity">
    <reaction evidence="7">
        <text>2 pyruvate + H(+) = (2S)-2-acetolactate + CO2</text>
        <dbReference type="Rhea" id="RHEA:25249"/>
        <dbReference type="ChEBI" id="CHEBI:15361"/>
        <dbReference type="ChEBI" id="CHEBI:15378"/>
        <dbReference type="ChEBI" id="CHEBI:16526"/>
        <dbReference type="ChEBI" id="CHEBI:58476"/>
        <dbReference type="EC" id="2.2.1.6"/>
    </reaction>
</comment>
<dbReference type="Pfam" id="PF10369">
    <property type="entry name" value="ALS_ss_C"/>
    <property type="match status" value="1"/>
</dbReference>
<dbReference type="OrthoDB" id="9787365at2"/>
<dbReference type="NCBIfam" id="TIGR00119">
    <property type="entry name" value="acolac_sm"/>
    <property type="match status" value="1"/>
</dbReference>
<dbReference type="GO" id="GO:0009097">
    <property type="term" value="P:isoleucine biosynthetic process"/>
    <property type="evidence" value="ECO:0007669"/>
    <property type="project" value="UniProtKB-UniRule"/>
</dbReference>
<dbReference type="GO" id="GO:0005829">
    <property type="term" value="C:cytosol"/>
    <property type="evidence" value="ECO:0007669"/>
    <property type="project" value="TreeGrafter"/>
</dbReference>
<evidence type="ECO:0000256" key="7">
    <source>
        <dbReference type="RuleBase" id="RU368092"/>
    </source>
</evidence>
<evidence type="ECO:0000313" key="9">
    <source>
        <dbReference type="EMBL" id="RTE10299.1"/>
    </source>
</evidence>
<dbReference type="Gene3D" id="3.30.70.1150">
    <property type="entry name" value="ACT-like. Chain A, domain 2"/>
    <property type="match status" value="1"/>
</dbReference>
<dbReference type="UniPathway" id="UPA00049">
    <property type="reaction ID" value="UER00059"/>
</dbReference>
<evidence type="ECO:0000259" key="8">
    <source>
        <dbReference type="Pfam" id="PF10369"/>
    </source>
</evidence>
<dbReference type="PANTHER" id="PTHR30239">
    <property type="entry name" value="ACETOLACTATE SYNTHASE SMALL SUBUNIT"/>
    <property type="match status" value="1"/>
</dbReference>
<dbReference type="SUPFAM" id="SSF55021">
    <property type="entry name" value="ACT-like"/>
    <property type="match status" value="1"/>
</dbReference>
<name>A0A430JGY4_9BACL</name>
<sequence>MKYEPESAITQLILDKALLIKIRLESAKRAEIQSLIDTFRCSVIDVGPSSIIVQIVGNSEKNDAFLQLIRSYGILEVTRTGETAMNRG</sequence>
<dbReference type="FunFam" id="3.30.70.1150:FF:000001">
    <property type="entry name" value="Acetolactate synthase small subunit"/>
    <property type="match status" value="1"/>
</dbReference>
<dbReference type="GO" id="GO:1990610">
    <property type="term" value="F:acetolactate synthase regulator activity"/>
    <property type="evidence" value="ECO:0007669"/>
    <property type="project" value="UniProtKB-UniRule"/>
</dbReference>
<dbReference type="Proteomes" id="UP000276128">
    <property type="component" value="Unassembled WGS sequence"/>
</dbReference>
<dbReference type="GO" id="GO:0009099">
    <property type="term" value="P:L-valine biosynthetic process"/>
    <property type="evidence" value="ECO:0007669"/>
    <property type="project" value="UniProtKB-UniRule"/>
</dbReference>
<protein>
    <recommendedName>
        <fullName evidence="7">Acetolactate synthase small subunit</fullName>
        <shortName evidence="7">AHAS</shortName>
        <shortName evidence="7">ALS</shortName>
        <ecNumber evidence="7">2.2.1.6</ecNumber>
    </recommendedName>
    <alternativeName>
        <fullName evidence="7">Acetohydroxy-acid synthase small subunit</fullName>
    </alternativeName>
</protein>
<accession>A0A430JGY4</accession>
<evidence type="ECO:0000256" key="1">
    <source>
        <dbReference type="ARBA" id="ARBA00004974"/>
    </source>
</evidence>
<keyword evidence="10" id="KW-1185">Reference proteome</keyword>
<dbReference type="InterPro" id="IPR045865">
    <property type="entry name" value="ACT-like_dom_sf"/>
</dbReference>
<dbReference type="EC" id="2.2.1.6" evidence="7"/>
<dbReference type="InterPro" id="IPR027271">
    <property type="entry name" value="Acetolactate_synth/TF_NikR_C"/>
</dbReference>
<keyword evidence="6 7" id="KW-0100">Branched-chain amino acid biosynthesis</keyword>